<evidence type="ECO:0000313" key="6">
    <source>
        <dbReference type="RefSeq" id="XP_033536748.1"/>
    </source>
</evidence>
<keyword evidence="5" id="KW-1185">Reference proteome</keyword>
<dbReference type="AlphaFoldDB" id="A0A6G1GAJ6"/>
<gene>
    <name evidence="4 6" type="ORF">P152DRAFT_471748</name>
</gene>
<organism evidence="4">
    <name type="scientific">Eremomyces bilateralis CBS 781.70</name>
    <dbReference type="NCBI Taxonomy" id="1392243"/>
    <lineage>
        <taxon>Eukaryota</taxon>
        <taxon>Fungi</taxon>
        <taxon>Dikarya</taxon>
        <taxon>Ascomycota</taxon>
        <taxon>Pezizomycotina</taxon>
        <taxon>Dothideomycetes</taxon>
        <taxon>Dothideomycetes incertae sedis</taxon>
        <taxon>Eremomycetales</taxon>
        <taxon>Eremomycetaceae</taxon>
        <taxon>Eremomyces</taxon>
    </lineage>
</organism>
<reference evidence="4 6" key="1">
    <citation type="submission" date="2020-01" db="EMBL/GenBank/DDBJ databases">
        <authorList>
            <consortium name="DOE Joint Genome Institute"/>
            <person name="Haridas S."/>
            <person name="Albert R."/>
            <person name="Binder M."/>
            <person name="Bloem J."/>
            <person name="Labutti K."/>
            <person name="Salamov A."/>
            <person name="Andreopoulos B."/>
            <person name="Baker S.E."/>
            <person name="Barry K."/>
            <person name="Bills G."/>
            <person name="Bluhm B.H."/>
            <person name="Cannon C."/>
            <person name="Castanera R."/>
            <person name="Culley D.E."/>
            <person name="Daum C."/>
            <person name="Ezra D."/>
            <person name="Gonzalez J.B."/>
            <person name="Henrissat B."/>
            <person name="Kuo A."/>
            <person name="Liang C."/>
            <person name="Lipzen A."/>
            <person name="Lutzoni F."/>
            <person name="Magnuson J."/>
            <person name="Mondo S."/>
            <person name="Nolan M."/>
            <person name="Ohm R."/>
            <person name="Pangilinan J."/>
            <person name="Park H.-J."/>
            <person name="Ramirez L."/>
            <person name="Alfaro M."/>
            <person name="Sun H."/>
            <person name="Tritt A."/>
            <person name="Yoshinaga Y."/>
            <person name="Zwiers L.-H."/>
            <person name="Turgeon B.G."/>
            <person name="Goodwin S.B."/>
            <person name="Spatafora J.W."/>
            <person name="Crous P.W."/>
            <person name="Grigoriev I.V."/>
        </authorList>
    </citation>
    <scope>NUCLEOTIDE SEQUENCE</scope>
    <source>
        <strain evidence="4 6">CBS 781.70</strain>
    </source>
</reference>
<dbReference type="GO" id="GO:0016491">
    <property type="term" value="F:oxidoreductase activity"/>
    <property type="evidence" value="ECO:0007669"/>
    <property type="project" value="UniProtKB-KW"/>
</dbReference>
<keyword evidence="1" id="KW-0521">NADP</keyword>
<reference evidence="6" key="2">
    <citation type="submission" date="2020-04" db="EMBL/GenBank/DDBJ databases">
        <authorList>
            <consortium name="NCBI Genome Project"/>
        </authorList>
    </citation>
    <scope>NUCLEOTIDE SEQUENCE</scope>
    <source>
        <strain evidence="6">CBS 781.70</strain>
    </source>
</reference>
<evidence type="ECO:0000259" key="3">
    <source>
        <dbReference type="Pfam" id="PF05368"/>
    </source>
</evidence>
<dbReference type="GeneID" id="54421664"/>
<evidence type="ECO:0000256" key="1">
    <source>
        <dbReference type="ARBA" id="ARBA00022857"/>
    </source>
</evidence>
<accession>A0A6G1GAJ6</accession>
<keyword evidence="2" id="KW-0560">Oxidoreductase</keyword>
<proteinExistence type="predicted"/>
<evidence type="ECO:0000313" key="5">
    <source>
        <dbReference type="Proteomes" id="UP000504638"/>
    </source>
</evidence>
<dbReference type="EMBL" id="ML975152">
    <property type="protein sequence ID" value="KAF1815117.1"/>
    <property type="molecule type" value="Genomic_DNA"/>
</dbReference>
<dbReference type="RefSeq" id="XP_033536748.1">
    <property type="nucleotide sequence ID" value="XM_033681094.1"/>
</dbReference>
<evidence type="ECO:0000313" key="4">
    <source>
        <dbReference type="EMBL" id="KAF1815117.1"/>
    </source>
</evidence>
<dbReference type="PANTHER" id="PTHR47706">
    <property type="entry name" value="NMRA-LIKE FAMILY PROTEIN"/>
    <property type="match status" value="1"/>
</dbReference>
<evidence type="ECO:0000256" key="2">
    <source>
        <dbReference type="ARBA" id="ARBA00023002"/>
    </source>
</evidence>
<dbReference type="InterPro" id="IPR008030">
    <property type="entry name" value="NmrA-like"/>
</dbReference>
<protein>
    <submittedName>
        <fullName evidence="4 6">NAD(P)-binding protein</fullName>
    </submittedName>
</protein>
<dbReference type="PANTHER" id="PTHR47706:SF5">
    <property type="entry name" value="ISOFLAVONE REDUCTASE"/>
    <property type="match status" value="1"/>
</dbReference>
<dbReference type="SUPFAM" id="SSF51735">
    <property type="entry name" value="NAD(P)-binding Rossmann-fold domains"/>
    <property type="match status" value="1"/>
</dbReference>
<dbReference type="Pfam" id="PF05368">
    <property type="entry name" value="NmrA"/>
    <property type="match status" value="1"/>
</dbReference>
<dbReference type="InterPro" id="IPR036291">
    <property type="entry name" value="NAD(P)-bd_dom_sf"/>
</dbReference>
<dbReference type="Gene3D" id="3.40.50.720">
    <property type="entry name" value="NAD(P)-binding Rossmann-like Domain"/>
    <property type="match status" value="1"/>
</dbReference>
<dbReference type="InterPro" id="IPR051609">
    <property type="entry name" value="NmrA/Isoflavone_reductase-like"/>
</dbReference>
<sequence length="306" mass="34589">MRVVIAGTNSLALLIASYVKEMTSHQLIILSRFEQPQLKSHGFEVLLVDYDDDTSVKHALTGVHTVISTVTGPPQLQLIQAAVQTGVRRFAPAEFEGLPSNRRANDALDRDKTAALTWLQHYRRELESTTFACGVFYERFAPGGLAAYQIGLEFGLAGEGDYIMNMRDMRVQAPIYDPQGRTNVIICLTAMRDVAQFVVRALDMPSWPAQLTMYGEKMTVYQLTQLAAEVKGFPSASVQWHDINSLRSEIVMAEYEDDGERLLRAHDHVATIEGRYDVTDRSLNRRFPEIHPLRFRDWLAQVWSGQ</sequence>
<dbReference type="OrthoDB" id="419598at2759"/>
<feature type="domain" description="NmrA-like" evidence="3">
    <location>
        <begin position="24"/>
        <end position="203"/>
    </location>
</feature>
<reference evidence="6" key="3">
    <citation type="submission" date="2025-04" db="UniProtKB">
        <authorList>
            <consortium name="RefSeq"/>
        </authorList>
    </citation>
    <scope>IDENTIFICATION</scope>
    <source>
        <strain evidence="6">CBS 781.70</strain>
    </source>
</reference>
<name>A0A6G1GAJ6_9PEZI</name>
<dbReference type="Proteomes" id="UP000504638">
    <property type="component" value="Unplaced"/>
</dbReference>